<name>A0A7C5N272_9GAMM</name>
<dbReference type="Proteomes" id="UP000886100">
    <property type="component" value="Unassembled WGS sequence"/>
</dbReference>
<proteinExistence type="predicted"/>
<protein>
    <recommendedName>
        <fullName evidence="3">DUF2946 domain-containing protein</fullName>
    </recommendedName>
</protein>
<accession>A0A7C5N272</accession>
<gene>
    <name evidence="2" type="ORF">ENJ98_00945</name>
</gene>
<evidence type="ECO:0008006" key="3">
    <source>
        <dbReference type="Google" id="ProtNLM"/>
    </source>
</evidence>
<comment type="caution">
    <text evidence="2">The sequence shown here is derived from an EMBL/GenBank/DDBJ whole genome shotgun (WGS) entry which is preliminary data.</text>
</comment>
<dbReference type="EMBL" id="DROM01000059">
    <property type="protein sequence ID" value="HHH12783.1"/>
    <property type="molecule type" value="Genomic_DNA"/>
</dbReference>
<evidence type="ECO:0000256" key="1">
    <source>
        <dbReference type="SAM" id="SignalP"/>
    </source>
</evidence>
<feature type="non-terminal residue" evidence="2">
    <location>
        <position position="100"/>
    </location>
</feature>
<keyword evidence="1" id="KW-0732">Signal</keyword>
<dbReference type="AlphaFoldDB" id="A0A7C5N272"/>
<evidence type="ECO:0000313" key="2">
    <source>
        <dbReference type="EMBL" id="HHH12783.1"/>
    </source>
</evidence>
<reference evidence="2" key="1">
    <citation type="journal article" date="2020" name="mSystems">
        <title>Genome- and Community-Level Interaction Insights into Carbon Utilization and Element Cycling Functions of Hydrothermarchaeota in Hydrothermal Sediment.</title>
        <authorList>
            <person name="Zhou Z."/>
            <person name="Liu Y."/>
            <person name="Xu W."/>
            <person name="Pan J."/>
            <person name="Luo Z.H."/>
            <person name="Li M."/>
        </authorList>
    </citation>
    <scope>NUCLEOTIDE SEQUENCE [LARGE SCALE GENOMIC DNA]</scope>
    <source>
        <strain evidence="2">HyVt-535</strain>
    </source>
</reference>
<feature type="chain" id="PRO_5027906484" description="DUF2946 domain-containing protein" evidence="1">
    <location>
        <begin position="23"/>
        <end position="100"/>
    </location>
</feature>
<organism evidence="2">
    <name type="scientific">Thiolapillus brandeum</name>
    <dbReference type="NCBI Taxonomy" id="1076588"/>
    <lineage>
        <taxon>Bacteria</taxon>
        <taxon>Pseudomonadati</taxon>
        <taxon>Pseudomonadota</taxon>
        <taxon>Gammaproteobacteria</taxon>
        <taxon>Chromatiales</taxon>
        <taxon>Sedimenticolaceae</taxon>
        <taxon>Thiolapillus</taxon>
    </lineage>
</organism>
<feature type="signal peptide" evidence="1">
    <location>
        <begin position="1"/>
        <end position="22"/>
    </location>
</feature>
<sequence length="100" mass="10684">MFRRLIATLLIVSILGYGLALAADVHGELSGESPALHQLDDHGQEAHDGVDCDHCSHGAVHLLGMERQLVLDLAPAADSHAGCYRDDSTSFSPALFLRPP</sequence>